<sequence>MFRVTTLFNKTNDMEKLSTINDREAINIEIVKAVIKEKSDKIEEMKRSNNNKEVLLAALQDLQKHTYQCLSGFTLKAMPVVSVVFIRWGRSGHFGIEVAWVLGGGLVPDEIYKEGLMTTEEETRGTGRSQHWRGWIRRKCSEIFRSNNLNMILPSILKSKNLNLFCELIVLLSMGT</sequence>
<dbReference type="EMBL" id="JAGGNH010000003">
    <property type="protein sequence ID" value="KAJ0977940.1"/>
    <property type="molecule type" value="Genomic_DNA"/>
</dbReference>
<comment type="caution">
    <text evidence="2">The sequence shown here is derived from an EMBL/GenBank/DDBJ whole genome shotgun (WGS) entry which is preliminary data.</text>
</comment>
<protein>
    <submittedName>
        <fullName evidence="2">Uncharacterized protein</fullName>
    </submittedName>
</protein>
<gene>
    <name evidence="2" type="ORF">J5N97_013414</name>
</gene>
<evidence type="ECO:0000313" key="2">
    <source>
        <dbReference type="EMBL" id="KAJ0977940.1"/>
    </source>
</evidence>
<evidence type="ECO:0000313" key="3">
    <source>
        <dbReference type="Proteomes" id="UP001085076"/>
    </source>
</evidence>
<reference evidence="2" key="2">
    <citation type="journal article" date="2022" name="Hortic Res">
        <title>The genome of Dioscorea zingiberensis sheds light on the biosynthesis, origin and evolution of the medicinally important diosgenin saponins.</title>
        <authorList>
            <person name="Li Y."/>
            <person name="Tan C."/>
            <person name="Li Z."/>
            <person name="Guo J."/>
            <person name="Li S."/>
            <person name="Chen X."/>
            <person name="Wang C."/>
            <person name="Dai X."/>
            <person name="Yang H."/>
            <person name="Song W."/>
            <person name="Hou L."/>
            <person name="Xu J."/>
            <person name="Tong Z."/>
            <person name="Xu A."/>
            <person name="Yuan X."/>
            <person name="Wang W."/>
            <person name="Yang Q."/>
            <person name="Chen L."/>
            <person name="Sun Z."/>
            <person name="Wang K."/>
            <person name="Pan B."/>
            <person name="Chen J."/>
            <person name="Bao Y."/>
            <person name="Liu F."/>
            <person name="Qi X."/>
            <person name="Gang D.R."/>
            <person name="Wen J."/>
            <person name="Li J."/>
        </authorList>
    </citation>
    <scope>NUCLEOTIDE SEQUENCE</scope>
    <source>
        <strain evidence="2">Dzin_1.0</strain>
    </source>
</reference>
<organism evidence="2 3">
    <name type="scientific">Dioscorea zingiberensis</name>
    <dbReference type="NCBI Taxonomy" id="325984"/>
    <lineage>
        <taxon>Eukaryota</taxon>
        <taxon>Viridiplantae</taxon>
        <taxon>Streptophyta</taxon>
        <taxon>Embryophyta</taxon>
        <taxon>Tracheophyta</taxon>
        <taxon>Spermatophyta</taxon>
        <taxon>Magnoliopsida</taxon>
        <taxon>Liliopsida</taxon>
        <taxon>Dioscoreales</taxon>
        <taxon>Dioscoreaceae</taxon>
        <taxon>Dioscorea</taxon>
    </lineage>
</organism>
<evidence type="ECO:0000256" key="1">
    <source>
        <dbReference type="SAM" id="Coils"/>
    </source>
</evidence>
<keyword evidence="3" id="KW-1185">Reference proteome</keyword>
<name>A0A9D5HIL8_9LILI</name>
<proteinExistence type="predicted"/>
<keyword evidence="1" id="KW-0175">Coiled coil</keyword>
<accession>A0A9D5HIL8</accession>
<reference evidence="2" key="1">
    <citation type="submission" date="2021-03" db="EMBL/GenBank/DDBJ databases">
        <authorList>
            <person name="Li Z."/>
            <person name="Yang C."/>
        </authorList>
    </citation>
    <scope>NUCLEOTIDE SEQUENCE</scope>
    <source>
        <strain evidence="2">Dzin_1.0</strain>
        <tissue evidence="2">Leaf</tissue>
    </source>
</reference>
<dbReference type="Proteomes" id="UP001085076">
    <property type="component" value="Miscellaneous, Linkage group lg03"/>
</dbReference>
<feature type="coiled-coil region" evidence="1">
    <location>
        <begin position="28"/>
        <end position="65"/>
    </location>
</feature>
<dbReference type="AlphaFoldDB" id="A0A9D5HIL8"/>